<gene>
    <name evidence="1" type="ORF">BLNAU_16803</name>
</gene>
<evidence type="ECO:0000313" key="1">
    <source>
        <dbReference type="EMBL" id="KAK2948267.1"/>
    </source>
</evidence>
<dbReference type="Proteomes" id="UP001281761">
    <property type="component" value="Unassembled WGS sequence"/>
</dbReference>
<protein>
    <submittedName>
        <fullName evidence="1">Uncharacterized protein</fullName>
    </submittedName>
</protein>
<accession>A0ABQ9XC83</accession>
<evidence type="ECO:0000313" key="2">
    <source>
        <dbReference type="Proteomes" id="UP001281761"/>
    </source>
</evidence>
<comment type="caution">
    <text evidence="1">The sequence shown here is derived from an EMBL/GenBank/DDBJ whole genome shotgun (WGS) entry which is preliminary data.</text>
</comment>
<keyword evidence="2" id="KW-1185">Reference proteome</keyword>
<dbReference type="EMBL" id="JARBJD010000180">
    <property type="protein sequence ID" value="KAK2948267.1"/>
    <property type="molecule type" value="Genomic_DNA"/>
</dbReference>
<name>A0ABQ9XC83_9EUKA</name>
<reference evidence="1 2" key="1">
    <citation type="journal article" date="2022" name="bioRxiv">
        <title>Genomics of Preaxostyla Flagellates Illuminates Evolutionary Transitions and the Path Towards Mitochondrial Loss.</title>
        <authorList>
            <person name="Novak L.V.F."/>
            <person name="Treitli S.C."/>
            <person name="Pyrih J."/>
            <person name="Halakuc P."/>
            <person name="Pipaliya S.V."/>
            <person name="Vacek V."/>
            <person name="Brzon O."/>
            <person name="Soukal P."/>
            <person name="Eme L."/>
            <person name="Dacks J.B."/>
            <person name="Karnkowska A."/>
            <person name="Elias M."/>
            <person name="Hampl V."/>
        </authorList>
    </citation>
    <scope>NUCLEOTIDE SEQUENCE [LARGE SCALE GENOMIC DNA]</scope>
    <source>
        <strain evidence="1">NAU3</strain>
        <tissue evidence="1">Gut</tissue>
    </source>
</reference>
<sequence length="343" mass="38834">MSSEQSHKNGFSPTLSSYPSSFQTWTGNQIDTNTNKSVIFQSLIEMIKTHPQFNESLEEDIVAFLTRITPTNRAESDEVLNCLAPSADGSLASFVESITFLVSSSSKAIVKTSVRLLEELCMRCSLTIRRQLIQDGILQKIMAVIDSDALFSQDFGETPLFLSLIIRSFLRLGTLRGMERGQVVSQNEQQELHDLILRQVIIPSEGFLRFLYHVHPSVVDGDRSFIFLGNLTRFIQICPYYDLTITHILGLPVILTITSSLTIIVTDSSIWTFLDDLNECIWEWNSERRKTRSNVRLLFRSFVAEGFDDLKEQRLQNDEYGDTSDQILGSVSQLCNVQGENTP</sequence>
<organism evidence="1 2">
    <name type="scientific">Blattamonas nauphoetae</name>
    <dbReference type="NCBI Taxonomy" id="2049346"/>
    <lineage>
        <taxon>Eukaryota</taxon>
        <taxon>Metamonada</taxon>
        <taxon>Preaxostyla</taxon>
        <taxon>Oxymonadida</taxon>
        <taxon>Blattamonas</taxon>
    </lineage>
</organism>
<proteinExistence type="predicted"/>